<gene>
    <name evidence="2" type="ORF">AB205_0159910</name>
</gene>
<proteinExistence type="predicted"/>
<dbReference type="PANTHER" id="PTHR14690:SF0">
    <property type="entry name" value="IQ MOTIF CONTAINING WITH AAA DOMAIN 1"/>
    <property type="match status" value="1"/>
</dbReference>
<dbReference type="OrthoDB" id="3046016at2759"/>
<evidence type="ECO:0008006" key="4">
    <source>
        <dbReference type="Google" id="ProtNLM"/>
    </source>
</evidence>
<feature type="compositionally biased region" description="Basic residues" evidence="1">
    <location>
        <begin position="105"/>
        <end position="117"/>
    </location>
</feature>
<feature type="region of interest" description="Disordered" evidence="1">
    <location>
        <begin position="86"/>
        <end position="117"/>
    </location>
</feature>
<dbReference type="EMBL" id="KV925388">
    <property type="protein sequence ID" value="PIO35467.1"/>
    <property type="molecule type" value="Genomic_DNA"/>
</dbReference>
<dbReference type="AlphaFoldDB" id="A0A2G9S5Q9"/>
<evidence type="ECO:0000313" key="3">
    <source>
        <dbReference type="Proteomes" id="UP000228934"/>
    </source>
</evidence>
<reference evidence="3" key="1">
    <citation type="journal article" date="2017" name="Nat. Commun.">
        <title>The North American bullfrog draft genome provides insight into hormonal regulation of long noncoding RNA.</title>
        <authorList>
            <person name="Hammond S.A."/>
            <person name="Warren R.L."/>
            <person name="Vandervalk B.P."/>
            <person name="Kucuk E."/>
            <person name="Khan H."/>
            <person name="Gibb E.A."/>
            <person name="Pandoh P."/>
            <person name="Kirk H."/>
            <person name="Zhao Y."/>
            <person name="Jones M."/>
            <person name="Mungall A.J."/>
            <person name="Coope R."/>
            <person name="Pleasance S."/>
            <person name="Moore R.A."/>
            <person name="Holt R.A."/>
            <person name="Round J.M."/>
            <person name="Ohora S."/>
            <person name="Walle B.V."/>
            <person name="Veldhoen N."/>
            <person name="Helbing C.C."/>
            <person name="Birol I."/>
        </authorList>
    </citation>
    <scope>NUCLEOTIDE SEQUENCE [LARGE SCALE GENOMIC DNA]</scope>
</reference>
<evidence type="ECO:0000256" key="1">
    <source>
        <dbReference type="SAM" id="MobiDB-lite"/>
    </source>
</evidence>
<sequence>LWKQLISLRVDSTMSLNFSALAKITDGFTPGHMVQAVDTVLNERRIRQLSSKSLAASEFMGSLSRQEPVYKEEEEAFKSWYSKTPLGKKKSKAIPGAEEDTGKEKGKKKSTKKGKKK</sequence>
<keyword evidence="3" id="KW-1185">Reference proteome</keyword>
<dbReference type="PANTHER" id="PTHR14690">
    <property type="entry name" value="IQ MOTIF CONTAINING WITH AAA DOMAIN 1"/>
    <property type="match status" value="1"/>
</dbReference>
<organism evidence="2 3">
    <name type="scientific">Aquarana catesbeiana</name>
    <name type="common">American bullfrog</name>
    <name type="synonym">Rana catesbeiana</name>
    <dbReference type="NCBI Taxonomy" id="8400"/>
    <lineage>
        <taxon>Eukaryota</taxon>
        <taxon>Metazoa</taxon>
        <taxon>Chordata</taxon>
        <taxon>Craniata</taxon>
        <taxon>Vertebrata</taxon>
        <taxon>Euteleostomi</taxon>
        <taxon>Amphibia</taxon>
        <taxon>Batrachia</taxon>
        <taxon>Anura</taxon>
        <taxon>Neobatrachia</taxon>
        <taxon>Ranoidea</taxon>
        <taxon>Ranidae</taxon>
        <taxon>Aquarana</taxon>
    </lineage>
</organism>
<protein>
    <recommendedName>
        <fullName evidence="4">AAA ATPase AAA+ lid domain-containing protein</fullName>
    </recommendedName>
</protein>
<name>A0A2G9S5Q9_AQUCT</name>
<feature type="non-terminal residue" evidence="2">
    <location>
        <position position="1"/>
    </location>
</feature>
<evidence type="ECO:0000313" key="2">
    <source>
        <dbReference type="EMBL" id="PIO35467.1"/>
    </source>
</evidence>
<dbReference type="InterPro" id="IPR052267">
    <property type="entry name" value="N-DRC_Component"/>
</dbReference>
<dbReference type="Proteomes" id="UP000228934">
    <property type="component" value="Unassembled WGS sequence"/>
</dbReference>
<accession>A0A2G9S5Q9</accession>